<proteinExistence type="predicted"/>
<dbReference type="PROSITE" id="PS51421">
    <property type="entry name" value="RAS"/>
    <property type="match status" value="1"/>
</dbReference>
<sequence>MIVDDGIIEVKQYSKHLNLENEKKNKKTFDKKKTLKKAKRKHLNTISYSKTFSNSNNRITTITTKKKKHKRTISFNKPKPTQTQHLIKKKTETDRQIIEKKYCKLAFFQNIIAFQHSASLWRVVQSPHGYRAPLKRHFWGPLASVKQQFFYHDFPKTHQTTTRRKVYKSCLVCDTCIRELMVIDVPPQKRFPADNFAEWNNGHPLGLRTVHAYVLVFDMGNLETFRYCRSMRDQILDSFSHRDFSIIVVGNKYDTINETQANSQELKDISTLVRKHWRCGYVECSAQYNYKIGDVFRELMGCTSSGGVIGTEFSQSNRNKGRCTIL</sequence>
<gene>
    <name evidence="2" type="ORF">FF38_10672</name>
</gene>
<comment type="caution">
    <text evidence="2">The sequence shown here is derived from an EMBL/GenBank/DDBJ whole genome shotgun (WGS) entry which is preliminary data.</text>
</comment>
<dbReference type="GO" id="GO:0003924">
    <property type="term" value="F:GTPase activity"/>
    <property type="evidence" value="ECO:0007669"/>
    <property type="project" value="InterPro"/>
</dbReference>
<evidence type="ECO:0000313" key="3">
    <source>
        <dbReference type="Proteomes" id="UP000037069"/>
    </source>
</evidence>
<dbReference type="GO" id="GO:0005525">
    <property type="term" value="F:GTP binding"/>
    <property type="evidence" value="ECO:0007669"/>
    <property type="project" value="InterPro"/>
</dbReference>
<dbReference type="SMART" id="SM00173">
    <property type="entry name" value="RAS"/>
    <property type="match status" value="1"/>
</dbReference>
<dbReference type="SUPFAM" id="SSF52540">
    <property type="entry name" value="P-loop containing nucleoside triphosphate hydrolases"/>
    <property type="match status" value="1"/>
</dbReference>
<dbReference type="PANTHER" id="PTHR46350">
    <property type="entry name" value="RAS LIKE FAMILY 10 MEMBER B-RELATED"/>
    <property type="match status" value="1"/>
</dbReference>
<dbReference type="STRING" id="7375.A0A0L0CG03"/>
<dbReference type="AlphaFoldDB" id="A0A0L0CG03"/>
<evidence type="ECO:0000256" key="1">
    <source>
        <dbReference type="SAM" id="MobiDB-lite"/>
    </source>
</evidence>
<dbReference type="OrthoDB" id="299781at2759"/>
<dbReference type="InterPro" id="IPR052661">
    <property type="entry name" value="Ras-like_GTPase_Reg"/>
</dbReference>
<evidence type="ECO:0008006" key="4">
    <source>
        <dbReference type="Google" id="ProtNLM"/>
    </source>
</evidence>
<dbReference type="InterPro" id="IPR027417">
    <property type="entry name" value="P-loop_NTPase"/>
</dbReference>
<evidence type="ECO:0000313" key="2">
    <source>
        <dbReference type="EMBL" id="KNC30399.1"/>
    </source>
</evidence>
<dbReference type="Pfam" id="PF00071">
    <property type="entry name" value="Ras"/>
    <property type="match status" value="1"/>
</dbReference>
<organism evidence="2 3">
    <name type="scientific">Lucilia cuprina</name>
    <name type="common">Green bottle fly</name>
    <name type="synonym">Australian sheep blowfly</name>
    <dbReference type="NCBI Taxonomy" id="7375"/>
    <lineage>
        <taxon>Eukaryota</taxon>
        <taxon>Metazoa</taxon>
        <taxon>Ecdysozoa</taxon>
        <taxon>Arthropoda</taxon>
        <taxon>Hexapoda</taxon>
        <taxon>Insecta</taxon>
        <taxon>Pterygota</taxon>
        <taxon>Neoptera</taxon>
        <taxon>Endopterygota</taxon>
        <taxon>Diptera</taxon>
        <taxon>Brachycera</taxon>
        <taxon>Muscomorpha</taxon>
        <taxon>Oestroidea</taxon>
        <taxon>Calliphoridae</taxon>
        <taxon>Luciliinae</taxon>
        <taxon>Lucilia</taxon>
    </lineage>
</organism>
<dbReference type="PANTHER" id="PTHR46350:SF2">
    <property type="entry name" value="RAS LIKE FAMILY 10 MEMBER B"/>
    <property type="match status" value="1"/>
</dbReference>
<name>A0A0L0CG03_LUCCU</name>
<feature type="region of interest" description="Disordered" evidence="1">
    <location>
        <begin position="64"/>
        <end position="86"/>
    </location>
</feature>
<dbReference type="Gene3D" id="3.40.50.300">
    <property type="entry name" value="P-loop containing nucleotide triphosphate hydrolases"/>
    <property type="match status" value="1"/>
</dbReference>
<reference evidence="2 3" key="1">
    <citation type="journal article" date="2015" name="Nat. Commun.">
        <title>Lucilia cuprina genome unlocks parasitic fly biology to underpin future interventions.</title>
        <authorList>
            <person name="Anstead C.A."/>
            <person name="Korhonen P.K."/>
            <person name="Young N.D."/>
            <person name="Hall R.S."/>
            <person name="Jex A.R."/>
            <person name="Murali S.C."/>
            <person name="Hughes D.S."/>
            <person name="Lee S.F."/>
            <person name="Perry T."/>
            <person name="Stroehlein A.J."/>
            <person name="Ansell B.R."/>
            <person name="Breugelmans B."/>
            <person name="Hofmann A."/>
            <person name="Qu J."/>
            <person name="Dugan S."/>
            <person name="Lee S.L."/>
            <person name="Chao H."/>
            <person name="Dinh H."/>
            <person name="Han Y."/>
            <person name="Doddapaneni H.V."/>
            <person name="Worley K.C."/>
            <person name="Muzny D.M."/>
            <person name="Ioannidis P."/>
            <person name="Waterhouse R.M."/>
            <person name="Zdobnov E.M."/>
            <person name="James P.J."/>
            <person name="Bagnall N.H."/>
            <person name="Kotze A.C."/>
            <person name="Gibbs R.A."/>
            <person name="Richards S."/>
            <person name="Batterham P."/>
            <person name="Gasser R.B."/>
        </authorList>
    </citation>
    <scope>NUCLEOTIDE SEQUENCE [LARGE SCALE GENOMIC DNA]</scope>
    <source>
        <strain evidence="2 3">LS</strain>
        <tissue evidence="2">Full body</tissue>
    </source>
</reference>
<dbReference type="EMBL" id="JRES01000531">
    <property type="protein sequence ID" value="KNC30399.1"/>
    <property type="molecule type" value="Genomic_DNA"/>
</dbReference>
<dbReference type="Proteomes" id="UP000037069">
    <property type="component" value="Unassembled WGS sequence"/>
</dbReference>
<accession>A0A0L0CG03</accession>
<keyword evidence="3" id="KW-1185">Reference proteome</keyword>
<dbReference type="InterPro" id="IPR001806">
    <property type="entry name" value="Small_GTPase"/>
</dbReference>
<protein>
    <recommendedName>
        <fullName evidence="4">Ras-like protein family member 10B</fullName>
    </recommendedName>
</protein>